<dbReference type="PANTHER" id="PTHR47197">
    <property type="entry name" value="PROTEIN NIRF"/>
    <property type="match status" value="1"/>
</dbReference>
<name>A0ABU5RB87_9PSEU</name>
<proteinExistence type="predicted"/>
<protein>
    <submittedName>
        <fullName evidence="2">YncE family protein</fullName>
    </submittedName>
</protein>
<evidence type="ECO:0000313" key="3">
    <source>
        <dbReference type="Proteomes" id="UP001304298"/>
    </source>
</evidence>
<dbReference type="InterPro" id="IPR051200">
    <property type="entry name" value="Host-pathogen_enzymatic-act"/>
</dbReference>
<evidence type="ECO:0000313" key="2">
    <source>
        <dbReference type="EMBL" id="MEA5363512.1"/>
    </source>
</evidence>
<sequence>MRLAPWCLAGVLLAGCSSPVADKPAELPPAAEPAAAPGVARPPAGQVLPIGSAPEGVAADAVTHLVAVGVRKPDALALLDARTGQVVKRVPLPGSLRHLQLAAPGGPVLVPDESSNSLLTVALPGGEVTTTVVTGVVPHDATRAGNGSYFVANELGKSVVVVRDGHVVHTFPDVTQPAGLAAVGDLVGLVDVRQNDLTVYDAAALRQVGRVPAGAGPTHVLADKRGHLAVADTRGNAILLYRLTPRLEQIGKLALPGTPYGIAYDAVRDRMWVTLTARNEVVGLDLSSGTPTEVVRLPTVRQPNTVGVDSSTGRLFVTGTADGVLELIDPR</sequence>
<reference evidence="2 3" key="1">
    <citation type="submission" date="2023-12" db="EMBL/GenBank/DDBJ databases">
        <title>Amycolatopsis sp. V23-08.</title>
        <authorList>
            <person name="Somphong A."/>
        </authorList>
    </citation>
    <scope>NUCLEOTIDE SEQUENCE [LARGE SCALE GENOMIC DNA]</scope>
    <source>
        <strain evidence="2 3">V23-08</strain>
    </source>
</reference>
<dbReference type="PROSITE" id="PS51257">
    <property type="entry name" value="PROKAR_LIPOPROTEIN"/>
    <property type="match status" value="1"/>
</dbReference>
<comment type="caution">
    <text evidence="2">The sequence shown here is derived from an EMBL/GenBank/DDBJ whole genome shotgun (WGS) entry which is preliminary data.</text>
</comment>
<dbReference type="InterPro" id="IPR015943">
    <property type="entry name" value="WD40/YVTN_repeat-like_dom_sf"/>
</dbReference>
<dbReference type="Proteomes" id="UP001304298">
    <property type="component" value="Unassembled WGS sequence"/>
</dbReference>
<dbReference type="Gene3D" id="2.130.10.10">
    <property type="entry name" value="YVTN repeat-like/Quinoprotein amine dehydrogenase"/>
    <property type="match status" value="2"/>
</dbReference>
<dbReference type="SUPFAM" id="SSF50969">
    <property type="entry name" value="YVTN repeat-like/Quinoprotein amine dehydrogenase"/>
    <property type="match status" value="1"/>
</dbReference>
<feature type="chain" id="PRO_5045136576" evidence="1">
    <location>
        <begin position="23"/>
        <end position="331"/>
    </location>
</feature>
<gene>
    <name evidence="2" type="ORF">VA596_28550</name>
</gene>
<keyword evidence="3" id="KW-1185">Reference proteome</keyword>
<organism evidence="2 3">
    <name type="scientific">Amycolatopsis heterodermiae</name>
    <dbReference type="NCBI Taxonomy" id="3110235"/>
    <lineage>
        <taxon>Bacteria</taxon>
        <taxon>Bacillati</taxon>
        <taxon>Actinomycetota</taxon>
        <taxon>Actinomycetes</taxon>
        <taxon>Pseudonocardiales</taxon>
        <taxon>Pseudonocardiaceae</taxon>
        <taxon>Amycolatopsis</taxon>
    </lineage>
</organism>
<dbReference type="PANTHER" id="PTHR47197:SF3">
    <property type="entry name" value="DIHYDRO-HEME D1 DEHYDROGENASE"/>
    <property type="match status" value="1"/>
</dbReference>
<evidence type="ECO:0000256" key="1">
    <source>
        <dbReference type="SAM" id="SignalP"/>
    </source>
</evidence>
<accession>A0ABU5RB87</accession>
<dbReference type="RefSeq" id="WP_323331262.1">
    <property type="nucleotide sequence ID" value="NZ_JAYFSI010000007.1"/>
</dbReference>
<feature type="signal peptide" evidence="1">
    <location>
        <begin position="1"/>
        <end position="22"/>
    </location>
</feature>
<dbReference type="EMBL" id="JAYFSI010000007">
    <property type="protein sequence ID" value="MEA5363512.1"/>
    <property type="molecule type" value="Genomic_DNA"/>
</dbReference>
<keyword evidence="1" id="KW-0732">Signal</keyword>
<dbReference type="InterPro" id="IPR011044">
    <property type="entry name" value="Quino_amine_DH_bsu"/>
</dbReference>